<dbReference type="InterPro" id="IPR010326">
    <property type="entry name" value="EXOC3/Sec6"/>
</dbReference>
<dbReference type="GO" id="GO:0000149">
    <property type="term" value="F:SNARE binding"/>
    <property type="evidence" value="ECO:0007669"/>
    <property type="project" value="TreeGrafter"/>
</dbReference>
<dbReference type="OrthoDB" id="10047020at2759"/>
<dbReference type="Pfam" id="PF00253">
    <property type="entry name" value="Ribosomal_S14"/>
    <property type="match status" value="1"/>
</dbReference>
<accession>A0A7R9M7H7</accession>
<evidence type="ECO:0000313" key="8">
    <source>
        <dbReference type="EMBL" id="CAD7653842.1"/>
    </source>
</evidence>
<dbReference type="InterPro" id="IPR042532">
    <property type="entry name" value="EXOC3/Sec6_C"/>
</dbReference>
<evidence type="ECO:0000256" key="5">
    <source>
        <dbReference type="ARBA" id="ARBA00022980"/>
    </source>
</evidence>
<dbReference type="GO" id="GO:0051601">
    <property type="term" value="P:exocyst localization"/>
    <property type="evidence" value="ECO:0007669"/>
    <property type="project" value="TreeGrafter"/>
</dbReference>
<evidence type="ECO:0000256" key="1">
    <source>
        <dbReference type="ARBA" id="ARBA00009083"/>
    </source>
</evidence>
<keyword evidence="6" id="KW-0687">Ribonucleoprotein</keyword>
<organism evidence="8">
    <name type="scientific">Oppiella nova</name>
    <dbReference type="NCBI Taxonomy" id="334625"/>
    <lineage>
        <taxon>Eukaryota</taxon>
        <taxon>Metazoa</taxon>
        <taxon>Ecdysozoa</taxon>
        <taxon>Arthropoda</taxon>
        <taxon>Chelicerata</taxon>
        <taxon>Arachnida</taxon>
        <taxon>Acari</taxon>
        <taxon>Acariformes</taxon>
        <taxon>Sarcoptiformes</taxon>
        <taxon>Oribatida</taxon>
        <taxon>Brachypylina</taxon>
        <taxon>Oppioidea</taxon>
        <taxon>Oppiidae</taxon>
        <taxon>Oppiella</taxon>
    </lineage>
</organism>
<dbReference type="GO" id="GO:0000145">
    <property type="term" value="C:exocyst"/>
    <property type="evidence" value="ECO:0007669"/>
    <property type="project" value="InterPro"/>
</dbReference>
<dbReference type="EMBL" id="CAJPVJ010007161">
    <property type="protein sequence ID" value="CAG2171029.1"/>
    <property type="molecule type" value="Genomic_DNA"/>
</dbReference>
<dbReference type="EMBL" id="OC921986">
    <property type="protein sequence ID" value="CAD7653842.1"/>
    <property type="molecule type" value="Genomic_DNA"/>
</dbReference>
<reference evidence="8" key="1">
    <citation type="submission" date="2020-11" db="EMBL/GenBank/DDBJ databases">
        <authorList>
            <person name="Tran Van P."/>
        </authorList>
    </citation>
    <scope>NUCLEOTIDE SEQUENCE</scope>
</reference>
<dbReference type="GO" id="GO:0006412">
    <property type="term" value="P:translation"/>
    <property type="evidence" value="ECO:0007669"/>
    <property type="project" value="InterPro"/>
</dbReference>
<evidence type="ECO:0000256" key="4">
    <source>
        <dbReference type="ARBA" id="ARBA00022483"/>
    </source>
</evidence>
<dbReference type="PANTHER" id="PTHR21292:SF1">
    <property type="entry name" value="EXOCYST COMPLEX COMPONENT 3"/>
    <property type="match status" value="1"/>
</dbReference>
<dbReference type="Pfam" id="PF06046">
    <property type="entry name" value="Sec6"/>
    <property type="match status" value="1"/>
</dbReference>
<evidence type="ECO:0000256" key="2">
    <source>
        <dbReference type="ARBA" id="ARBA00009447"/>
    </source>
</evidence>
<evidence type="ECO:0000256" key="3">
    <source>
        <dbReference type="ARBA" id="ARBA00022448"/>
    </source>
</evidence>
<dbReference type="Gene3D" id="1.10.357.70">
    <property type="entry name" value="Exocyst complex component Sec6, C-terminal domain"/>
    <property type="match status" value="1"/>
</dbReference>
<name>A0A7R9M7H7_9ACAR</name>
<evidence type="ECO:0000259" key="7">
    <source>
        <dbReference type="Pfam" id="PF26577"/>
    </source>
</evidence>
<protein>
    <recommendedName>
        <fullName evidence="7">TSEN34 N-terminal domain-containing protein</fullName>
    </recommendedName>
</protein>
<comment type="similarity">
    <text evidence="1">Belongs to the universal ribosomal protein uS14 family.</text>
</comment>
<evidence type="ECO:0000256" key="6">
    <source>
        <dbReference type="ARBA" id="ARBA00023274"/>
    </source>
</evidence>
<keyword evidence="3" id="KW-0813">Transport</keyword>
<proteinExistence type="inferred from homology"/>
<keyword evidence="9" id="KW-1185">Reference proteome</keyword>
<dbReference type="GO" id="GO:0006887">
    <property type="term" value="P:exocytosis"/>
    <property type="evidence" value="ECO:0007669"/>
    <property type="project" value="UniProtKB-KW"/>
</dbReference>
<keyword evidence="4" id="KW-0268">Exocytosis</keyword>
<dbReference type="InterPro" id="IPR059049">
    <property type="entry name" value="TSEN34_N"/>
</dbReference>
<keyword evidence="5" id="KW-0689">Ribosomal protein</keyword>
<dbReference type="GO" id="GO:0005840">
    <property type="term" value="C:ribosome"/>
    <property type="evidence" value="ECO:0007669"/>
    <property type="project" value="UniProtKB-KW"/>
</dbReference>
<dbReference type="InterPro" id="IPR001209">
    <property type="entry name" value="Ribosomal_uS14"/>
</dbReference>
<dbReference type="Pfam" id="PF26577">
    <property type="entry name" value="TSEN34_N"/>
    <property type="match status" value="1"/>
</dbReference>
<feature type="domain" description="TSEN34 N-terminal" evidence="7">
    <location>
        <begin position="151"/>
        <end position="177"/>
    </location>
</feature>
<dbReference type="Gene3D" id="1.10.287.1480">
    <property type="match status" value="1"/>
</dbReference>
<dbReference type="AlphaFoldDB" id="A0A7R9M7H7"/>
<comment type="similarity">
    <text evidence="2">Belongs to the SEC6 family.</text>
</comment>
<dbReference type="Gene3D" id="1.10.357.50">
    <property type="match status" value="1"/>
</dbReference>
<dbReference type="Proteomes" id="UP000728032">
    <property type="component" value="Unassembled WGS sequence"/>
</dbReference>
<dbReference type="GO" id="GO:0003735">
    <property type="term" value="F:structural constituent of ribosome"/>
    <property type="evidence" value="ECO:0007669"/>
    <property type="project" value="InterPro"/>
</dbReference>
<gene>
    <name evidence="8" type="ORF">ONB1V03_LOCUS10495</name>
</gene>
<evidence type="ECO:0000313" key="9">
    <source>
        <dbReference type="Proteomes" id="UP000728032"/>
    </source>
</evidence>
<dbReference type="SUPFAM" id="SSF57716">
    <property type="entry name" value="Glucocorticoid receptor-like (DNA-binding domain)"/>
    <property type="match status" value="1"/>
</dbReference>
<sequence>MGTGRTVVLCFGVRRKGGPSFPNFVNLPPTYPITGIGSVYDTRVVRKRQVPDLNLPSLERQEALKWADWRMLRDCRRRIIFSRYHPQKQILYTIRKSKLLPSNIRELAHEENRSLPRDALIHHLTNRCIISSRSRGKVRRYKLSRHMFRGVLVWDPNDVSYLRKIHRIVGSFVGSMPGSLKCQILDMNIDVLEAEARQTAIKHVSNMLQRPDQLEKVDQYKRRVIRKKTSVEGMLKTAMQTQLDGVRTGLIHLQTSQQDIHEIKKTLKEVEDTFPVVPNLVEKLKLVREESMKHSQYVAAMENLKHIFNVPETVQKTRDAIAESDLLIAHQYLTDLENSRDDLLFELHRLPATSTADKNMLKHYYSEVEKLSEELGKQLWLLIRLTLNSVRKEPAVIVTALRIIEREEKTDAMALKRADTTGFMPTGRPKQWRKRVFEILEEAISERIAGNQFHDRHQNKMWLVLHLEVTRILFIEDLKVVTQACVPCFPPHYNIVQEMLHLYHKCLSSHLQELANELEGNEYVTLLNWVQAYEGPELMGHNDLKFDIKAEGLPPLLPKPVVDDLTNKYLATVEKNYKEWLSNTIAREVKDWSGNNQPECDESRHYQTTTPVIVFQMIDQHLQVARTVNKALVNRVLIISMDHLSAFAKQYKDAVNRYSRSHFESRNPLFTPNMIAITNNCLSFTEIAVNFRQEYKSDKSITDNEAKKVFDNVVNSFERLKEESIGHLLYEIFLDVDKEIMKVGSQEWMESKISVIENICLTLEDYFRDYEYLKEENSDRLKILLQNRLAKGYITAILQKKMQLKNQSQREIFSKKFIREGEILKAAVAKLPTKLIAKQTNDSPFDCLPLLAELLKLKDLSLLFLEVSGLVKKYPDIRVEHLVALLGLREDMLKTNVKKQVEDMMSEYELTNDVQTIFSEITLNS</sequence>
<dbReference type="GO" id="GO:1990904">
    <property type="term" value="C:ribonucleoprotein complex"/>
    <property type="evidence" value="ECO:0007669"/>
    <property type="project" value="UniProtKB-KW"/>
</dbReference>
<dbReference type="PANTHER" id="PTHR21292">
    <property type="entry name" value="EXOCYST COMPLEX COMPONENT SEC6-RELATED"/>
    <property type="match status" value="1"/>
</dbReference>